<keyword evidence="1" id="KW-0812">Transmembrane</keyword>
<evidence type="ECO:0000313" key="2">
    <source>
        <dbReference type="EMBL" id="BAM87841.1"/>
    </source>
</evidence>
<sequence>MAIAMRASFVAVAALVGGALGATILGYAALTLSFFALSFAPGGIHSDWSILALLGVLVGVGLGGLLGIWTGVEFAKLLLRGSQAEVTKDHPREIHESITGNFETHF</sequence>
<dbReference type="STRING" id="1245469.S58_18340"/>
<dbReference type="PATRIC" id="fig|1245469.3.peg.1870"/>
<dbReference type="Proteomes" id="UP000011841">
    <property type="component" value="Chromosome"/>
</dbReference>
<dbReference type="HOGENOM" id="CLU_2217992_0_0_5"/>
<accession>M4Z4L1</accession>
<organism evidence="2 3">
    <name type="scientific">Bradyrhizobium oligotrophicum S58</name>
    <dbReference type="NCBI Taxonomy" id="1245469"/>
    <lineage>
        <taxon>Bacteria</taxon>
        <taxon>Pseudomonadati</taxon>
        <taxon>Pseudomonadota</taxon>
        <taxon>Alphaproteobacteria</taxon>
        <taxon>Hyphomicrobiales</taxon>
        <taxon>Nitrobacteraceae</taxon>
        <taxon>Bradyrhizobium</taxon>
    </lineage>
</organism>
<dbReference type="KEGG" id="aol:S58_18340"/>
<keyword evidence="1" id="KW-0472">Membrane</keyword>
<proteinExistence type="predicted"/>
<dbReference type="EMBL" id="AP012603">
    <property type="protein sequence ID" value="BAM87841.1"/>
    <property type="molecule type" value="Genomic_DNA"/>
</dbReference>
<reference evidence="2 3" key="1">
    <citation type="journal article" date="2013" name="Appl. Environ. Microbiol.">
        <title>Genome analysis suggests that the soil oligotrophic bacterium Agromonas oligotrophica (Bradyrhizobium oligotrophicum) is a nitrogen-fixing symbiont of Aeschynomene indica.</title>
        <authorList>
            <person name="Okubo T."/>
            <person name="Fukushima S."/>
            <person name="Itakura M."/>
            <person name="Oshima K."/>
            <person name="Longtonglang A."/>
            <person name="Teaumroong N."/>
            <person name="Mitsui H."/>
            <person name="Hattori M."/>
            <person name="Hattori R."/>
            <person name="Hattori T."/>
            <person name="Minamisawa K."/>
        </authorList>
    </citation>
    <scope>NUCLEOTIDE SEQUENCE [LARGE SCALE GENOMIC DNA]</scope>
    <source>
        <strain evidence="2 3">S58</strain>
    </source>
</reference>
<feature type="transmembrane region" description="Helical" evidence="1">
    <location>
        <begin position="7"/>
        <end position="30"/>
    </location>
</feature>
<gene>
    <name evidence="2" type="ORF">S58_18340</name>
</gene>
<feature type="transmembrane region" description="Helical" evidence="1">
    <location>
        <begin position="50"/>
        <end position="72"/>
    </location>
</feature>
<evidence type="ECO:0000256" key="1">
    <source>
        <dbReference type="SAM" id="Phobius"/>
    </source>
</evidence>
<name>M4Z4L1_9BRAD</name>
<dbReference type="AlphaFoldDB" id="M4Z4L1"/>
<protein>
    <submittedName>
        <fullName evidence="2">Uncharacterized protein</fullName>
    </submittedName>
</protein>
<keyword evidence="3" id="KW-1185">Reference proteome</keyword>
<evidence type="ECO:0000313" key="3">
    <source>
        <dbReference type="Proteomes" id="UP000011841"/>
    </source>
</evidence>
<keyword evidence="1" id="KW-1133">Transmembrane helix</keyword>